<dbReference type="GO" id="GO:0003682">
    <property type="term" value="F:chromatin binding"/>
    <property type="evidence" value="ECO:0007669"/>
    <property type="project" value="InterPro"/>
</dbReference>
<dbReference type="Proteomes" id="UP000515123">
    <property type="component" value="Linkage group 5"/>
</dbReference>
<dbReference type="InterPro" id="IPR009057">
    <property type="entry name" value="Homeodomain-like_sf"/>
</dbReference>
<dbReference type="OrthoDB" id="515799at2759"/>
<keyword evidence="2" id="KW-0539">Nucleus</keyword>
<dbReference type="PROSITE" id="PS50090">
    <property type="entry name" value="MYB_LIKE"/>
    <property type="match status" value="1"/>
</dbReference>
<evidence type="ECO:0000256" key="2">
    <source>
        <dbReference type="ARBA" id="ARBA00023242"/>
    </source>
</evidence>
<evidence type="ECO:0000313" key="7">
    <source>
        <dbReference type="RefSeq" id="XP_020089126.1"/>
    </source>
</evidence>
<dbReference type="InterPro" id="IPR017884">
    <property type="entry name" value="SANT_dom"/>
</dbReference>
<reference evidence="6" key="1">
    <citation type="journal article" date="2015" name="Nat. Genet.">
        <title>The pineapple genome and the evolution of CAM photosynthesis.</title>
        <authorList>
            <person name="Ming R."/>
            <person name="VanBuren R."/>
            <person name="Wai C.M."/>
            <person name="Tang H."/>
            <person name="Schatz M.C."/>
            <person name="Bowers J.E."/>
            <person name="Lyons E."/>
            <person name="Wang M.L."/>
            <person name="Chen J."/>
            <person name="Biggers E."/>
            <person name="Zhang J."/>
            <person name="Huang L."/>
            <person name="Zhang L."/>
            <person name="Miao W."/>
            <person name="Zhang J."/>
            <person name="Ye Z."/>
            <person name="Miao C."/>
            <person name="Lin Z."/>
            <person name="Wang H."/>
            <person name="Zhou H."/>
            <person name="Yim W.C."/>
            <person name="Priest H.D."/>
            <person name="Zheng C."/>
            <person name="Woodhouse M."/>
            <person name="Edger P.P."/>
            <person name="Guyot R."/>
            <person name="Guo H.B."/>
            <person name="Guo H."/>
            <person name="Zheng G."/>
            <person name="Singh R."/>
            <person name="Sharma A."/>
            <person name="Min X."/>
            <person name="Zheng Y."/>
            <person name="Lee H."/>
            <person name="Gurtowski J."/>
            <person name="Sedlazeck F.J."/>
            <person name="Harkess A."/>
            <person name="McKain M.R."/>
            <person name="Liao Z."/>
            <person name="Fang J."/>
            <person name="Liu J."/>
            <person name="Zhang X."/>
            <person name="Zhang Q."/>
            <person name="Hu W."/>
            <person name="Qin Y."/>
            <person name="Wang K."/>
            <person name="Chen L.Y."/>
            <person name="Shirley N."/>
            <person name="Lin Y.R."/>
            <person name="Liu L.Y."/>
            <person name="Hernandez A.G."/>
            <person name="Wright C.L."/>
            <person name="Bulone V."/>
            <person name="Tuskan G.A."/>
            <person name="Heath K."/>
            <person name="Zee F."/>
            <person name="Moore P.H."/>
            <person name="Sunkar R."/>
            <person name="Leebens-Mack J.H."/>
            <person name="Mockler T."/>
            <person name="Bennetzen J.L."/>
            <person name="Freeling M."/>
            <person name="Sankoff D."/>
            <person name="Paterson A.H."/>
            <person name="Zhu X."/>
            <person name="Yang X."/>
            <person name="Smith J.A."/>
            <person name="Cushman J.C."/>
            <person name="Paull R.E."/>
            <person name="Yu Q."/>
        </authorList>
    </citation>
    <scope>NUCLEOTIDE SEQUENCE [LARGE SCALE GENOMIC DNA]</scope>
    <source>
        <strain evidence="6">cv. F153</strain>
    </source>
</reference>
<evidence type="ECO:0000259" key="5">
    <source>
        <dbReference type="PROSITE" id="PS51293"/>
    </source>
</evidence>
<evidence type="ECO:0000313" key="6">
    <source>
        <dbReference type="Proteomes" id="UP000515123"/>
    </source>
</evidence>
<dbReference type="RefSeq" id="XP_020089126.1">
    <property type="nucleotide sequence ID" value="XM_020233537.1"/>
</dbReference>
<dbReference type="Gramene" id="Aco004551.1.mrna1">
    <property type="protein sequence ID" value="Aco004551.1.mrna1"/>
    <property type="gene ID" value="Aco004551.1.path1"/>
</dbReference>
<dbReference type="SUPFAM" id="SSF46689">
    <property type="entry name" value="Homeodomain-like"/>
    <property type="match status" value="1"/>
</dbReference>
<evidence type="ECO:0000256" key="1">
    <source>
        <dbReference type="ARBA" id="ARBA00023125"/>
    </source>
</evidence>
<feature type="domain" description="Myb-like" evidence="4">
    <location>
        <begin position="44"/>
        <end position="94"/>
    </location>
</feature>
<dbReference type="CDD" id="cd00167">
    <property type="entry name" value="SANT"/>
    <property type="match status" value="1"/>
</dbReference>
<sequence>MQLDSPVDMELQITPAENVLVKEVELSFTPPVSATVHPQKPAKRPTRQWAAWTRQEEENFFNALRQVGKNFEKITCRVQSKNKDQVRHYYYRLVRRMNKLLGPGLYLDARNSKDTIAAMLRWWSLLEKFSCTASKLHLKPRRFKIFIEALENQLLKDRNKTRRKRPQEDIYLTPTSPILTDGHPVKLLAVDTQNINLMGSTKGAFFKRNADANTNFKLKATKGDLSTTRTVKQKRRAGGVVASSAYRRWEKAAIAGVSLVADAAEQLERSTISQNSSVNAGTFNALPHETYSDKGICSTQNLNEATIQPFVKLKLQLFPISEAIRKALEKDAHNPHLELTLSARKRIASVLDHLSRKWGSSSVASGELMLFPYNAHQEDLASYPRWTMKDTVVAADVFISVGSPATFRLRYGWFSTADLDNFMVTKGKETGCILKDNLDVNKVGTMRVDETSEQPSDHMEDQSTSAVVLPPSKTPSSQVGVENREQISGQQDNVLVNKGAKCSALSAGEWADSLISVGDLLSEASRAAAVANSDCNDETSRSCDSFDAAIAAHISAHQSTNSSPEIPISSILGAEETCDAFSFRRVPTPKQEVLNPSSSSLGFKDFLQDSAGALPSDDLNSSERLFSEDLMDNNNDSPSKDPCITEIFWPDSLGPLDLEAPFKYQVHDLVFGDSLSSLSRIMASSLDAFRNLSFFGTDKNDREREETCKD</sequence>
<feature type="compositionally biased region" description="Basic and acidic residues" evidence="3">
    <location>
        <begin position="447"/>
        <end position="461"/>
    </location>
</feature>
<dbReference type="PANTHER" id="PTHR21677:SF1">
    <property type="entry name" value="PROTEIN CRAMPED-LIKE"/>
    <property type="match status" value="1"/>
</dbReference>
<keyword evidence="6" id="KW-1185">Reference proteome</keyword>
<dbReference type="GO" id="GO:0007389">
    <property type="term" value="P:pattern specification process"/>
    <property type="evidence" value="ECO:0007669"/>
    <property type="project" value="TreeGrafter"/>
</dbReference>
<dbReference type="InterPro" id="IPR001005">
    <property type="entry name" value="SANT/Myb"/>
</dbReference>
<evidence type="ECO:0000256" key="3">
    <source>
        <dbReference type="SAM" id="MobiDB-lite"/>
    </source>
</evidence>
<dbReference type="AlphaFoldDB" id="A0A6P5EZ50"/>
<dbReference type="GO" id="GO:0005634">
    <property type="term" value="C:nucleus"/>
    <property type="evidence" value="ECO:0007669"/>
    <property type="project" value="TreeGrafter"/>
</dbReference>
<accession>A0A6P5EZ50</accession>
<dbReference type="InterPro" id="IPR055315">
    <property type="entry name" value="Cramped-like"/>
</dbReference>
<name>A0A6P5EZ50_ANACO</name>
<proteinExistence type="predicted"/>
<dbReference type="PROSITE" id="PS51293">
    <property type="entry name" value="SANT"/>
    <property type="match status" value="1"/>
</dbReference>
<protein>
    <submittedName>
        <fullName evidence="7">TSL-kinase interacting protein 1</fullName>
    </submittedName>
</protein>
<reference evidence="7" key="2">
    <citation type="submission" date="2025-08" db="UniProtKB">
        <authorList>
            <consortium name="RefSeq"/>
        </authorList>
    </citation>
    <scope>IDENTIFICATION</scope>
    <source>
        <tissue evidence="7">Leaf</tissue>
    </source>
</reference>
<dbReference type="PANTHER" id="PTHR21677">
    <property type="entry name" value="CRAMPED PROTEIN"/>
    <property type="match status" value="1"/>
</dbReference>
<dbReference type="FunFam" id="1.10.10.60:FF:000287">
    <property type="entry name" value="TSL-kinase interacting protein 1"/>
    <property type="match status" value="1"/>
</dbReference>
<feature type="domain" description="SANT" evidence="5">
    <location>
        <begin position="52"/>
        <end position="98"/>
    </location>
</feature>
<dbReference type="GO" id="GO:0003677">
    <property type="term" value="F:DNA binding"/>
    <property type="evidence" value="ECO:0007669"/>
    <property type="project" value="UniProtKB-KW"/>
</dbReference>
<dbReference type="Gene3D" id="1.20.58.1880">
    <property type="match status" value="1"/>
</dbReference>
<dbReference type="Pfam" id="PF00249">
    <property type="entry name" value="Myb_DNA-binding"/>
    <property type="match status" value="1"/>
</dbReference>
<gene>
    <name evidence="7" type="primary">LOC109710784</name>
</gene>
<keyword evidence="1" id="KW-0238">DNA-binding</keyword>
<organism evidence="6 7">
    <name type="scientific">Ananas comosus</name>
    <name type="common">Pineapple</name>
    <name type="synonym">Ananas ananas</name>
    <dbReference type="NCBI Taxonomy" id="4615"/>
    <lineage>
        <taxon>Eukaryota</taxon>
        <taxon>Viridiplantae</taxon>
        <taxon>Streptophyta</taxon>
        <taxon>Embryophyta</taxon>
        <taxon>Tracheophyta</taxon>
        <taxon>Spermatophyta</taxon>
        <taxon>Magnoliopsida</taxon>
        <taxon>Liliopsida</taxon>
        <taxon>Poales</taxon>
        <taxon>Bromeliaceae</taxon>
        <taxon>Bromelioideae</taxon>
        <taxon>Ananas</taxon>
    </lineage>
</organism>
<feature type="region of interest" description="Disordered" evidence="3">
    <location>
        <begin position="447"/>
        <end position="480"/>
    </location>
</feature>
<dbReference type="GeneID" id="109710784"/>
<dbReference type="SMART" id="SM00717">
    <property type="entry name" value="SANT"/>
    <property type="match status" value="1"/>
</dbReference>
<evidence type="ECO:0000259" key="4">
    <source>
        <dbReference type="PROSITE" id="PS50090"/>
    </source>
</evidence>